<keyword evidence="2" id="KW-1185">Reference proteome</keyword>
<reference evidence="1 2" key="1">
    <citation type="submission" date="2014-11" db="EMBL/GenBank/DDBJ databases">
        <authorList>
            <person name="Zhu J."/>
            <person name="Qi W."/>
            <person name="Song R."/>
        </authorList>
    </citation>
    <scope>NUCLEOTIDE SEQUENCE [LARGE SCALE GENOMIC DNA]</scope>
</reference>
<dbReference type="EMBL" id="CDMY01000822">
    <property type="protein sequence ID" value="CEM34519.1"/>
    <property type="molecule type" value="Genomic_DNA"/>
</dbReference>
<accession>A0A0G4GUJ8</accession>
<gene>
    <name evidence="1" type="ORF">Vbra_22854</name>
</gene>
<dbReference type="Proteomes" id="UP000041254">
    <property type="component" value="Unassembled WGS sequence"/>
</dbReference>
<dbReference type="VEuPathDB" id="CryptoDB:Vbra_22854"/>
<proteinExistence type="predicted"/>
<name>A0A0G4GUJ8_VITBC</name>
<dbReference type="InParanoid" id="A0A0G4GUJ8"/>
<sequence>MSRSSSIPVFACGSLTTSLSMRQAPTNRAQIRNEYEAASGNAVLPFDYADDYVDENNEQEAFELGPTSMDRYGTLPTWAGSHGYLRVDKHSIFFDGDNIILMAYPTMNGIIHGVVHVLDAARNVILEWRTIDAFAGKDYDPAFADKFPYQQC</sequence>
<evidence type="ECO:0000313" key="2">
    <source>
        <dbReference type="Proteomes" id="UP000041254"/>
    </source>
</evidence>
<dbReference type="AlphaFoldDB" id="A0A0G4GUJ8"/>
<organism evidence="1 2">
    <name type="scientific">Vitrella brassicaformis (strain CCMP3155)</name>
    <dbReference type="NCBI Taxonomy" id="1169540"/>
    <lineage>
        <taxon>Eukaryota</taxon>
        <taxon>Sar</taxon>
        <taxon>Alveolata</taxon>
        <taxon>Colpodellida</taxon>
        <taxon>Vitrellaceae</taxon>
        <taxon>Vitrella</taxon>
    </lineage>
</organism>
<dbReference type="PhylomeDB" id="A0A0G4GUJ8"/>
<dbReference type="OrthoDB" id="5427350at2759"/>
<protein>
    <submittedName>
        <fullName evidence="1">Uncharacterized protein</fullName>
    </submittedName>
</protein>
<evidence type="ECO:0000313" key="1">
    <source>
        <dbReference type="EMBL" id="CEM34519.1"/>
    </source>
</evidence>